<comment type="caution">
    <text evidence="8">The sequence shown here is derived from an EMBL/GenBank/DDBJ whole genome shotgun (WGS) entry which is preliminary data.</text>
</comment>
<evidence type="ECO:0000259" key="7">
    <source>
        <dbReference type="Pfam" id="PF00482"/>
    </source>
</evidence>
<dbReference type="PANTHER" id="PTHR35007:SF4">
    <property type="entry name" value="CONSERVED TRANSMEMBRANE PROTEIN-RELATED"/>
    <property type="match status" value="1"/>
</dbReference>
<keyword evidence="2" id="KW-1003">Cell membrane</keyword>
<dbReference type="InterPro" id="IPR018076">
    <property type="entry name" value="T2SS_GspF_dom"/>
</dbReference>
<dbReference type="RefSeq" id="WP_377936718.1">
    <property type="nucleotide sequence ID" value="NZ_JBHUEA010000043.1"/>
</dbReference>
<dbReference type="Pfam" id="PF00482">
    <property type="entry name" value="T2SSF"/>
    <property type="match status" value="1"/>
</dbReference>
<evidence type="ECO:0000256" key="3">
    <source>
        <dbReference type="ARBA" id="ARBA00022692"/>
    </source>
</evidence>
<gene>
    <name evidence="8" type="ORF">ACFSBI_16050</name>
</gene>
<comment type="subcellular location">
    <subcellularLocation>
        <location evidence="1">Cell membrane</location>
        <topology evidence="1">Multi-pass membrane protein</topology>
    </subcellularLocation>
</comment>
<keyword evidence="9" id="KW-1185">Reference proteome</keyword>
<evidence type="ECO:0000313" key="8">
    <source>
        <dbReference type="EMBL" id="MFD1723064.1"/>
    </source>
</evidence>
<dbReference type="Gene3D" id="1.20.81.30">
    <property type="entry name" value="Type II secretion system (T2SS), domain F"/>
    <property type="match status" value="1"/>
</dbReference>
<dbReference type="InterPro" id="IPR042094">
    <property type="entry name" value="T2SS_GspF_sf"/>
</dbReference>
<evidence type="ECO:0000256" key="1">
    <source>
        <dbReference type="ARBA" id="ARBA00004651"/>
    </source>
</evidence>
<feature type="transmembrane region" description="Helical" evidence="6">
    <location>
        <begin position="6"/>
        <end position="26"/>
    </location>
</feature>
<dbReference type="EMBL" id="JBHUEA010000043">
    <property type="protein sequence ID" value="MFD1723064.1"/>
    <property type="molecule type" value="Genomic_DNA"/>
</dbReference>
<evidence type="ECO:0000256" key="2">
    <source>
        <dbReference type="ARBA" id="ARBA00022475"/>
    </source>
</evidence>
<reference evidence="9" key="1">
    <citation type="journal article" date="2019" name="Int. J. Syst. Evol. Microbiol.">
        <title>The Global Catalogue of Microorganisms (GCM) 10K type strain sequencing project: providing services to taxonomists for standard genome sequencing and annotation.</title>
        <authorList>
            <consortium name="The Broad Institute Genomics Platform"/>
            <consortium name="The Broad Institute Genome Sequencing Center for Infectious Disease"/>
            <person name="Wu L."/>
            <person name="Ma J."/>
        </authorList>
    </citation>
    <scope>NUCLEOTIDE SEQUENCE [LARGE SCALE GENOMIC DNA]</scope>
    <source>
        <strain evidence="9">CGMCC 1.12471</strain>
    </source>
</reference>
<sequence>MVPLTAAQWYALAGGLGIGLGLWSLASRLPALMRPRLAGRLAPFLVDVSAEARRMQHPPGVDPGRVLGVVASPALDVFQRLFGGLLGGADALRVRLARAGRGWPVEAYRLRQLLWCVGGLLLGAGLGALAAANGSLAAIVAAPVVGAGTGPLLRDRLLKAEGDRRAARMESELPTVLEFLALSLAAGEGVRDALRRVAATSSGSLAELLRGVVDQTAVGVPLATALTRVGDELRIPALTRCLAHVVGALERGSPLAEVLRVQAADAREHARRDLLESAGKKEIGMMVPLVFLILPVTVAFAVWPAVLALQTQL</sequence>
<dbReference type="Proteomes" id="UP001597347">
    <property type="component" value="Unassembled WGS sequence"/>
</dbReference>
<evidence type="ECO:0000256" key="5">
    <source>
        <dbReference type="ARBA" id="ARBA00023136"/>
    </source>
</evidence>
<feature type="transmembrane region" description="Helical" evidence="6">
    <location>
        <begin position="289"/>
        <end position="309"/>
    </location>
</feature>
<evidence type="ECO:0000313" key="9">
    <source>
        <dbReference type="Proteomes" id="UP001597347"/>
    </source>
</evidence>
<protein>
    <submittedName>
        <fullName evidence="8">Type II secretion system F family protein</fullName>
    </submittedName>
</protein>
<keyword evidence="4 6" id="KW-1133">Transmembrane helix</keyword>
<feature type="transmembrane region" description="Helical" evidence="6">
    <location>
        <begin position="136"/>
        <end position="153"/>
    </location>
</feature>
<evidence type="ECO:0000256" key="4">
    <source>
        <dbReference type="ARBA" id="ARBA00022989"/>
    </source>
</evidence>
<evidence type="ECO:0000256" key="6">
    <source>
        <dbReference type="SAM" id="Phobius"/>
    </source>
</evidence>
<feature type="transmembrane region" description="Helical" evidence="6">
    <location>
        <begin position="113"/>
        <end position="130"/>
    </location>
</feature>
<proteinExistence type="predicted"/>
<organism evidence="8 9">
    <name type="scientific">Amnibacterium endophyticum</name>
    <dbReference type="NCBI Taxonomy" id="2109337"/>
    <lineage>
        <taxon>Bacteria</taxon>
        <taxon>Bacillati</taxon>
        <taxon>Actinomycetota</taxon>
        <taxon>Actinomycetes</taxon>
        <taxon>Micrococcales</taxon>
        <taxon>Microbacteriaceae</taxon>
        <taxon>Amnibacterium</taxon>
    </lineage>
</organism>
<keyword evidence="3 6" id="KW-0812">Transmembrane</keyword>
<feature type="domain" description="Type II secretion system protein GspF" evidence="7">
    <location>
        <begin position="177"/>
        <end position="301"/>
    </location>
</feature>
<keyword evidence="5 6" id="KW-0472">Membrane</keyword>
<accession>A0ABW4LIQ9</accession>
<name>A0ABW4LIQ9_9MICO</name>
<dbReference type="PANTHER" id="PTHR35007">
    <property type="entry name" value="INTEGRAL MEMBRANE PROTEIN-RELATED"/>
    <property type="match status" value="1"/>
</dbReference>